<organism evidence="1 2">
    <name type="scientific">Streptomyces spororaveus</name>
    <dbReference type="NCBI Taxonomy" id="284039"/>
    <lineage>
        <taxon>Bacteria</taxon>
        <taxon>Bacillati</taxon>
        <taxon>Actinomycetota</taxon>
        <taxon>Actinomycetes</taxon>
        <taxon>Kitasatosporales</taxon>
        <taxon>Streptomycetaceae</taxon>
        <taxon>Streptomyces</taxon>
    </lineage>
</organism>
<dbReference type="Proteomes" id="UP000608522">
    <property type="component" value="Unassembled WGS sequence"/>
</dbReference>
<keyword evidence="2" id="KW-1185">Reference proteome</keyword>
<comment type="caution">
    <text evidence="1">The sequence shown here is derived from an EMBL/GenBank/DDBJ whole genome shotgun (WGS) entry which is preliminary data.</text>
</comment>
<protein>
    <submittedName>
        <fullName evidence="1">Uncharacterized protein</fullName>
    </submittedName>
</protein>
<proteinExistence type="predicted"/>
<evidence type="ECO:0000313" key="1">
    <source>
        <dbReference type="EMBL" id="GHI77646.1"/>
    </source>
</evidence>
<reference evidence="2" key="1">
    <citation type="submission" date="2023-07" db="EMBL/GenBank/DDBJ databases">
        <title>Whole genome shotgun sequence of Streptomyces spororaveus NBRC 15456.</title>
        <authorList>
            <person name="Komaki H."/>
            <person name="Tamura T."/>
        </authorList>
    </citation>
    <scope>NUCLEOTIDE SEQUENCE [LARGE SCALE GENOMIC DNA]</scope>
    <source>
        <strain evidence="2">NBRC 15456</strain>
    </source>
</reference>
<evidence type="ECO:0000313" key="2">
    <source>
        <dbReference type="Proteomes" id="UP000608522"/>
    </source>
</evidence>
<sequence length="95" mass="9966">MSPPELQAVSVRAAASRTAAAAERRYIGWLPYSRGCAAGPGHRGPDPVRRKAVVSVFDAYFVPKVRTSCGVPSAAVASADQIHSGSVPVLVRPRP</sequence>
<accession>A0ABQ3TB60</accession>
<gene>
    <name evidence="1" type="ORF">Sspor_32070</name>
</gene>
<name>A0ABQ3TB60_9ACTN</name>
<dbReference type="EMBL" id="BNED01000005">
    <property type="protein sequence ID" value="GHI77646.1"/>
    <property type="molecule type" value="Genomic_DNA"/>
</dbReference>